<accession>A0ABR8TTF5</accession>
<keyword evidence="1" id="KW-0175">Coiled coil</keyword>
<dbReference type="NCBIfam" id="TIGR03505">
    <property type="entry name" value="FimV_core"/>
    <property type="match status" value="1"/>
</dbReference>
<feature type="domain" description="FimV N-terminal" evidence="4">
    <location>
        <begin position="25"/>
        <end position="132"/>
    </location>
</feature>
<feature type="signal peptide" evidence="3">
    <location>
        <begin position="1"/>
        <end position="24"/>
    </location>
</feature>
<dbReference type="InterPro" id="IPR018392">
    <property type="entry name" value="LysM"/>
</dbReference>
<comment type="caution">
    <text evidence="5">The sequence shown here is derived from an EMBL/GenBank/DDBJ whole genome shotgun (WGS) entry which is preliminary data.</text>
</comment>
<name>A0ABR8TTF5_9PSED</name>
<evidence type="ECO:0000256" key="1">
    <source>
        <dbReference type="SAM" id="Coils"/>
    </source>
</evidence>
<keyword evidence="2" id="KW-1133">Transmembrane helix</keyword>
<keyword evidence="2" id="KW-0472">Membrane</keyword>
<evidence type="ECO:0000256" key="3">
    <source>
        <dbReference type="SAM" id="SignalP"/>
    </source>
</evidence>
<dbReference type="Gene3D" id="3.10.350.10">
    <property type="entry name" value="LysM domain"/>
    <property type="match status" value="1"/>
</dbReference>
<feature type="chain" id="PRO_5047013424" evidence="3">
    <location>
        <begin position="25"/>
        <end position="887"/>
    </location>
</feature>
<organism evidence="5 6">
    <name type="scientific">Serpens gallinarum</name>
    <dbReference type="NCBI Taxonomy" id="2763075"/>
    <lineage>
        <taxon>Bacteria</taxon>
        <taxon>Pseudomonadati</taxon>
        <taxon>Pseudomonadota</taxon>
        <taxon>Gammaproteobacteria</taxon>
        <taxon>Pseudomonadales</taxon>
        <taxon>Pseudomonadaceae</taxon>
        <taxon>Pseudomonas</taxon>
    </lineage>
</organism>
<dbReference type="InterPro" id="IPR036779">
    <property type="entry name" value="LysM_dom_sf"/>
</dbReference>
<evidence type="ECO:0000259" key="4">
    <source>
        <dbReference type="Pfam" id="PF25800"/>
    </source>
</evidence>
<dbReference type="RefSeq" id="WP_251837820.1">
    <property type="nucleotide sequence ID" value="NZ_JACSQG010000016.1"/>
</dbReference>
<dbReference type="EMBL" id="JACSQG010000016">
    <property type="protein sequence ID" value="MBD7979040.1"/>
    <property type="molecule type" value="Genomic_DNA"/>
</dbReference>
<keyword evidence="2" id="KW-0812">Transmembrane</keyword>
<proteinExistence type="predicted"/>
<dbReference type="Proteomes" id="UP000611945">
    <property type="component" value="Unassembled WGS sequence"/>
</dbReference>
<dbReference type="Gene3D" id="1.20.58.2200">
    <property type="match status" value="1"/>
</dbReference>
<keyword evidence="6" id="KW-1185">Reference proteome</keyword>
<evidence type="ECO:0000313" key="6">
    <source>
        <dbReference type="Proteomes" id="UP000611945"/>
    </source>
</evidence>
<protein>
    <submittedName>
        <fullName evidence="5">FimV family protein</fullName>
    </submittedName>
</protein>
<gene>
    <name evidence="5" type="ORF">H9642_17835</name>
</gene>
<reference evidence="5 6" key="1">
    <citation type="submission" date="2020-08" db="EMBL/GenBank/DDBJ databases">
        <title>A Genomic Blueprint of the Chicken Gut Microbiome.</title>
        <authorList>
            <person name="Gilroy R."/>
            <person name="Ravi A."/>
            <person name="Getino M."/>
            <person name="Pursley I."/>
            <person name="Horton D.L."/>
            <person name="Alikhan N.-F."/>
            <person name="Baker D."/>
            <person name="Gharbi K."/>
            <person name="Hall N."/>
            <person name="Watson M."/>
            <person name="Adriaenssens E.M."/>
            <person name="Foster-Nyarko E."/>
            <person name="Jarju S."/>
            <person name="Secka A."/>
            <person name="Antonio M."/>
            <person name="Oren A."/>
            <person name="Chaudhuri R."/>
            <person name="La Ragione R.M."/>
            <person name="Hildebrand F."/>
            <person name="Pallen M.J."/>
        </authorList>
    </citation>
    <scope>NUCLEOTIDE SEQUENCE [LARGE SCALE GENOMIC DNA]</scope>
    <source>
        <strain evidence="5 6">Sa2CUA2</strain>
    </source>
</reference>
<evidence type="ECO:0000256" key="2">
    <source>
        <dbReference type="SAM" id="Phobius"/>
    </source>
</evidence>
<keyword evidence="3" id="KW-0732">Signal</keyword>
<dbReference type="InterPro" id="IPR020012">
    <property type="entry name" value="LysM_FimV"/>
</dbReference>
<dbReference type="Pfam" id="PF25800">
    <property type="entry name" value="FimV_N"/>
    <property type="match status" value="1"/>
</dbReference>
<dbReference type="InterPro" id="IPR020011">
    <property type="entry name" value="FimV_C"/>
</dbReference>
<dbReference type="NCBIfam" id="TIGR03504">
    <property type="entry name" value="FimV_Cterm"/>
    <property type="match status" value="1"/>
</dbReference>
<sequence length="887" mass="93779">MARIRKLVLAIAAASALTSGVAHALGLGEVTLQSALNQPLVAEIELLEVRDLAASEVLPRLASPEEFSKAGVDHPFFLNDLTFTPVIMPNGKSVIRVSSNKPVREPYLNFLVEVIWPNGRLLREYTVLLDPPLYSPQTAQAVAPQLPIAASAPAAASAPVQPAAAAPRVSAPAPAPVAVAAQAPVRTTESGQYRTTRNDTLWEIAQSVGGGSVQQTMLAIQDLNPNAFMGDNINRLKTGQVLRLPDEQQIKVRSRGEAIARVAEQNAAWQAWRQARSLAAGERQLDATKRSAVNAVPERIESGDSLRLVSGEEGQATVGQDGGVSGDSKAVLDNLAVAKENLDTSRREGAELQSRMGDLQSQMEKLERLIELKDSQLAKLQSDLAADVEPVIPVTDSGPAGLEDAPLETVAVTQVATSETTPDVVEIVESVEAIEPIQPPAVPVEASPVAPPASTPAVESKPQALLDRLLADPLLLGAVGGGSLLVLLLALMALSRRNAIKEAELQEGMTLSDQDQSLDRDLALPNSSFDELDGISPSQDSDSSNELLGEVNIYIAYGRFNQAAELLLNALDSEPERRDLRLKLMEVFAEQGDRGGFVQQENELREIGGADEEIRQLKDKYPNMASSSLAGAAVAGAGAGAGAGALAAGTYASELEQDESSNTGVSDLGDLDFADSLQLSPSAAGDDTPPLDFDELDFDLQLEDEANTALADPAVPVLGLPADALSNDDDLLSGWSLDAETPAQPAQAPTAFSMEGAASLDGLPDDFDLSLPEEDLLDIGGMAEPAGAEDFEAELNRVNAELDNLTDDLEIPVMAEPAFDITDLGPLEEDEFDFLSGTNETATKLDLARAYIDMGDNEGARDILDEVLGEGDEAQQGEARELIDKLS</sequence>
<dbReference type="InterPro" id="IPR057840">
    <property type="entry name" value="FimV_N"/>
</dbReference>
<evidence type="ECO:0000313" key="5">
    <source>
        <dbReference type="EMBL" id="MBD7979040.1"/>
    </source>
</evidence>
<feature type="transmembrane region" description="Helical" evidence="2">
    <location>
        <begin position="474"/>
        <end position="494"/>
    </location>
</feature>
<feature type="coiled-coil region" evidence="1">
    <location>
        <begin position="335"/>
        <end position="383"/>
    </location>
</feature>
<dbReference type="InterPro" id="IPR038440">
    <property type="entry name" value="FimV_C_sf"/>
</dbReference>
<dbReference type="CDD" id="cd00118">
    <property type="entry name" value="LysM"/>
    <property type="match status" value="1"/>
</dbReference>